<dbReference type="GO" id="GO:0034456">
    <property type="term" value="C:UTP-C complex"/>
    <property type="evidence" value="ECO:0007669"/>
    <property type="project" value="TreeGrafter"/>
</dbReference>
<dbReference type="PANTHER" id="PTHR13191">
    <property type="entry name" value="RIBOSOMAL RNA PROCESSING PROTEIN 7-RELATED"/>
    <property type="match status" value="1"/>
</dbReference>
<dbReference type="InterPro" id="IPR040447">
    <property type="entry name" value="RRM_Rrp7"/>
</dbReference>
<evidence type="ECO:0000313" key="5">
    <source>
        <dbReference type="EMBL" id="DBA05318.1"/>
    </source>
</evidence>
<evidence type="ECO:0000256" key="1">
    <source>
        <dbReference type="ARBA" id="ARBA00006110"/>
    </source>
</evidence>
<evidence type="ECO:0000259" key="3">
    <source>
        <dbReference type="Pfam" id="PF12923"/>
    </source>
</evidence>
<dbReference type="Proteomes" id="UP001146120">
    <property type="component" value="Unassembled WGS sequence"/>
</dbReference>
<dbReference type="Pfam" id="PF17799">
    <property type="entry name" value="RRM_Rrp7"/>
    <property type="match status" value="1"/>
</dbReference>
<dbReference type="EMBL" id="DAKRPA010000001">
    <property type="protein sequence ID" value="DBA05318.1"/>
    <property type="molecule type" value="Genomic_DNA"/>
</dbReference>
<dbReference type="GO" id="GO:0000028">
    <property type="term" value="P:ribosomal small subunit assembly"/>
    <property type="evidence" value="ECO:0007669"/>
    <property type="project" value="TreeGrafter"/>
</dbReference>
<dbReference type="InterPro" id="IPR024326">
    <property type="entry name" value="RRP7_C"/>
</dbReference>
<feature type="domain" description="Ribosomal RNA-processing protein 7 C-terminal" evidence="3">
    <location>
        <begin position="143"/>
        <end position="255"/>
    </location>
</feature>
<dbReference type="Pfam" id="PF12923">
    <property type="entry name" value="RRP7"/>
    <property type="match status" value="1"/>
</dbReference>
<evidence type="ECO:0000313" key="6">
    <source>
        <dbReference type="Proteomes" id="UP001146120"/>
    </source>
</evidence>
<evidence type="ECO:0000259" key="4">
    <source>
        <dbReference type="Pfam" id="PF17799"/>
    </source>
</evidence>
<comment type="similarity">
    <text evidence="1">Belongs to the RRP7 family.</text>
</comment>
<dbReference type="InterPro" id="IPR035979">
    <property type="entry name" value="RBD_domain_sf"/>
</dbReference>
<dbReference type="SUPFAM" id="SSF54928">
    <property type="entry name" value="RNA-binding domain, RBD"/>
    <property type="match status" value="1"/>
</dbReference>
<dbReference type="PANTHER" id="PTHR13191:SF0">
    <property type="entry name" value="RIBOSOMAL RNA-PROCESSING PROTEIN 7 HOMOLOG A-RELATED"/>
    <property type="match status" value="1"/>
</dbReference>
<dbReference type="GO" id="GO:0032545">
    <property type="term" value="C:CURI complex"/>
    <property type="evidence" value="ECO:0007669"/>
    <property type="project" value="TreeGrafter"/>
</dbReference>
<dbReference type="Gene3D" id="3.30.70.330">
    <property type="match status" value="1"/>
</dbReference>
<sequence>MTMALVGGYHPIALPLAHSVFHRYIYVKKHVAKESEKHGESILAADRTVYVANLPSTSDADWLRDCLGGVGAIQHIEEHAVMSKDQDSLLAKTAHVVFKSKKSVDQLMQTKALECVAKPSIKGLKCECCVQPAQSFKAKYQENKPGLAAVMATADEFMAKFDAEEESELRRREELKNQVDDDGFVTVVNTKRKNVVPEEDLARPAKKQKSKELTDFYRFQVREKKRDQLKTLRERFEEDRQMVEKLKKANKFRPE</sequence>
<dbReference type="Gene3D" id="6.10.250.1770">
    <property type="match status" value="1"/>
</dbReference>
<keyword evidence="2" id="KW-0175">Coiled coil</keyword>
<proteinExistence type="inferred from homology"/>
<keyword evidence="6" id="KW-1185">Reference proteome</keyword>
<dbReference type="InterPro" id="IPR012677">
    <property type="entry name" value="Nucleotide-bd_a/b_plait_sf"/>
</dbReference>
<evidence type="ECO:0000256" key="2">
    <source>
        <dbReference type="SAM" id="Coils"/>
    </source>
</evidence>
<dbReference type="GO" id="GO:0006364">
    <property type="term" value="P:rRNA processing"/>
    <property type="evidence" value="ECO:0007669"/>
    <property type="project" value="TreeGrafter"/>
</dbReference>
<accession>A0AAV2ZEI0</accession>
<protein>
    <recommendedName>
        <fullName evidence="7">Ribosomal RNA-processing protein 7 C-terminal domain-containing protein</fullName>
    </recommendedName>
</protein>
<dbReference type="InterPro" id="IPR040446">
    <property type="entry name" value="RRP7"/>
</dbReference>
<reference evidence="5" key="2">
    <citation type="journal article" date="2023" name="Microbiol Resour">
        <title>Decontamination and Annotation of the Draft Genome Sequence of the Oomycete Lagenidium giganteum ARSEF 373.</title>
        <authorList>
            <person name="Morgan W.R."/>
            <person name="Tartar A."/>
        </authorList>
    </citation>
    <scope>NUCLEOTIDE SEQUENCE</scope>
    <source>
        <strain evidence="5">ARSEF 373</strain>
    </source>
</reference>
<organism evidence="5 6">
    <name type="scientific">Lagenidium giganteum</name>
    <dbReference type="NCBI Taxonomy" id="4803"/>
    <lineage>
        <taxon>Eukaryota</taxon>
        <taxon>Sar</taxon>
        <taxon>Stramenopiles</taxon>
        <taxon>Oomycota</taxon>
        <taxon>Peronosporomycetes</taxon>
        <taxon>Pythiales</taxon>
        <taxon>Pythiaceae</taxon>
    </lineage>
</organism>
<comment type="caution">
    <text evidence="5">The sequence shown here is derived from an EMBL/GenBank/DDBJ whole genome shotgun (WGS) entry which is preliminary data.</text>
</comment>
<reference evidence="5" key="1">
    <citation type="submission" date="2022-11" db="EMBL/GenBank/DDBJ databases">
        <authorList>
            <person name="Morgan W.R."/>
            <person name="Tartar A."/>
        </authorList>
    </citation>
    <scope>NUCLEOTIDE SEQUENCE</scope>
    <source>
        <strain evidence="5">ARSEF 373</strain>
    </source>
</reference>
<evidence type="ECO:0008006" key="7">
    <source>
        <dbReference type="Google" id="ProtNLM"/>
    </source>
</evidence>
<feature type="coiled-coil region" evidence="2">
    <location>
        <begin position="222"/>
        <end position="249"/>
    </location>
</feature>
<dbReference type="GO" id="GO:0003676">
    <property type="term" value="F:nucleic acid binding"/>
    <property type="evidence" value="ECO:0007669"/>
    <property type="project" value="InterPro"/>
</dbReference>
<dbReference type="AlphaFoldDB" id="A0AAV2ZEI0"/>
<gene>
    <name evidence="5" type="ORF">N0F65_007480</name>
</gene>
<name>A0AAV2ZEI0_9STRA</name>
<feature type="domain" description="Rrp7 RRM-like N-terminal" evidence="4">
    <location>
        <begin position="8"/>
        <end position="95"/>
    </location>
</feature>